<comment type="caution">
    <text evidence="1">The sequence shown here is derived from an EMBL/GenBank/DDBJ whole genome shotgun (WGS) entry which is preliminary data.</text>
</comment>
<accession>A0ABP6M2I2</accession>
<sequence length="133" mass="14117">MTYHRFFPNTDLIREVHLHLEDSPRLAARVSARDVTALRDARDVASTILAERGLGTELAALVDALSPGAGLADPTTAAVTDWRDVLLAIAVIDGLAPPDCDPLLASLDPDDPLGRLVGPYLPHGPGCPCEPLH</sequence>
<organism evidence="1 2">
    <name type="scientific">Nesterenkonia aethiopica</name>
    <dbReference type="NCBI Taxonomy" id="269144"/>
    <lineage>
        <taxon>Bacteria</taxon>
        <taxon>Bacillati</taxon>
        <taxon>Actinomycetota</taxon>
        <taxon>Actinomycetes</taxon>
        <taxon>Micrococcales</taxon>
        <taxon>Micrococcaceae</taxon>
        <taxon>Nesterenkonia</taxon>
    </lineage>
</organism>
<keyword evidence="2" id="KW-1185">Reference proteome</keyword>
<dbReference type="EMBL" id="BAAAVT010000013">
    <property type="protein sequence ID" value="GAA3068791.1"/>
    <property type="molecule type" value="Genomic_DNA"/>
</dbReference>
<name>A0ABP6M2I2_9MICC</name>
<gene>
    <name evidence="1" type="ORF">GCM10010529_21680</name>
</gene>
<protein>
    <submittedName>
        <fullName evidence="1">Uncharacterized protein</fullName>
    </submittedName>
</protein>
<evidence type="ECO:0000313" key="1">
    <source>
        <dbReference type="EMBL" id="GAA3068791.1"/>
    </source>
</evidence>
<proteinExistence type="predicted"/>
<dbReference type="Proteomes" id="UP001500236">
    <property type="component" value="Unassembled WGS sequence"/>
</dbReference>
<reference evidence="2" key="1">
    <citation type="journal article" date="2019" name="Int. J. Syst. Evol. Microbiol.">
        <title>The Global Catalogue of Microorganisms (GCM) 10K type strain sequencing project: providing services to taxonomists for standard genome sequencing and annotation.</title>
        <authorList>
            <consortium name="The Broad Institute Genomics Platform"/>
            <consortium name="The Broad Institute Genome Sequencing Center for Infectious Disease"/>
            <person name="Wu L."/>
            <person name="Ma J."/>
        </authorList>
    </citation>
    <scope>NUCLEOTIDE SEQUENCE [LARGE SCALE GENOMIC DNA]</scope>
    <source>
        <strain evidence="2">JCM 14309</strain>
    </source>
</reference>
<evidence type="ECO:0000313" key="2">
    <source>
        <dbReference type="Proteomes" id="UP001500236"/>
    </source>
</evidence>